<dbReference type="Proteomes" id="UP001408356">
    <property type="component" value="Unassembled WGS sequence"/>
</dbReference>
<dbReference type="PROSITE" id="PS51257">
    <property type="entry name" value="PROKAR_LIPOPROTEIN"/>
    <property type="match status" value="1"/>
</dbReference>
<dbReference type="Pfam" id="PF10528">
    <property type="entry name" value="GLEYA"/>
    <property type="match status" value="1"/>
</dbReference>
<proteinExistence type="predicted"/>
<name>A0ABR2V9I8_9PEZI</name>
<organism evidence="2 3">
    <name type="scientific">Seiridium unicorne</name>
    <dbReference type="NCBI Taxonomy" id="138068"/>
    <lineage>
        <taxon>Eukaryota</taxon>
        <taxon>Fungi</taxon>
        <taxon>Dikarya</taxon>
        <taxon>Ascomycota</taxon>
        <taxon>Pezizomycotina</taxon>
        <taxon>Sordariomycetes</taxon>
        <taxon>Xylariomycetidae</taxon>
        <taxon>Amphisphaeriales</taxon>
        <taxon>Sporocadaceae</taxon>
        <taxon>Seiridium</taxon>
    </lineage>
</organism>
<evidence type="ECO:0000313" key="2">
    <source>
        <dbReference type="EMBL" id="KAK9423268.1"/>
    </source>
</evidence>
<evidence type="ECO:0000313" key="3">
    <source>
        <dbReference type="Proteomes" id="UP001408356"/>
    </source>
</evidence>
<accession>A0ABR2V9I8</accession>
<dbReference type="EMBL" id="JARVKF010000079">
    <property type="protein sequence ID" value="KAK9423268.1"/>
    <property type="molecule type" value="Genomic_DNA"/>
</dbReference>
<dbReference type="InterPro" id="IPR018871">
    <property type="entry name" value="GLEYA_adhesin_domain"/>
</dbReference>
<reference evidence="2 3" key="1">
    <citation type="journal article" date="2024" name="J. Plant Pathol.">
        <title>Sequence and assembly of the genome of Seiridium unicorne, isolate CBS 538.82, causal agent of cypress canker disease.</title>
        <authorList>
            <person name="Scali E."/>
            <person name="Rocca G.D."/>
            <person name="Danti R."/>
            <person name="Garbelotto M."/>
            <person name="Barberini S."/>
            <person name="Baroncelli R."/>
            <person name="Emiliani G."/>
        </authorList>
    </citation>
    <scope>NUCLEOTIDE SEQUENCE [LARGE SCALE GENOMIC DNA]</scope>
    <source>
        <strain evidence="2 3">BM-138-508</strain>
    </source>
</reference>
<gene>
    <name evidence="2" type="ORF">SUNI508_04162</name>
</gene>
<evidence type="ECO:0000259" key="1">
    <source>
        <dbReference type="Pfam" id="PF10528"/>
    </source>
</evidence>
<sequence>MESTRGLIPPTLRSLSPKVSGIAGPAGGSGGSCPYSSSTFTFYGLYWNCQNIALYYRGYLYAGQTNTFTFSIIAADDIILVWAGQAAYSSWTRANALLDVTYPELGAGPGGSITRTYAATA</sequence>
<feature type="domain" description="GLEYA adhesin" evidence="1">
    <location>
        <begin position="53"/>
        <end position="112"/>
    </location>
</feature>
<protein>
    <submittedName>
        <fullName evidence="2">GLEYA domain-containing protein</fullName>
    </submittedName>
</protein>
<keyword evidence="3" id="KW-1185">Reference proteome</keyword>
<comment type="caution">
    <text evidence="2">The sequence shown here is derived from an EMBL/GenBank/DDBJ whole genome shotgun (WGS) entry which is preliminary data.</text>
</comment>
<dbReference type="Gene3D" id="2.60.120.1560">
    <property type="match status" value="1"/>
</dbReference>